<dbReference type="EMBL" id="JACSPO010000015">
    <property type="protein sequence ID" value="MBD8063698.1"/>
    <property type="molecule type" value="Genomic_DNA"/>
</dbReference>
<keyword evidence="3" id="KW-0597">Phosphoprotein</keyword>
<keyword evidence="8" id="KW-0902">Two-component regulatory system</keyword>
<dbReference type="SUPFAM" id="SSF55874">
    <property type="entry name" value="ATPase domain of HSP90 chaperone/DNA topoisomerase II/histidine kinase"/>
    <property type="match status" value="1"/>
</dbReference>
<dbReference type="Gene3D" id="1.20.5.1930">
    <property type="match status" value="1"/>
</dbReference>
<dbReference type="InterPro" id="IPR036890">
    <property type="entry name" value="HATPase_C_sf"/>
</dbReference>
<keyword evidence="5" id="KW-0547">Nucleotide-binding</keyword>
<protein>
    <recommendedName>
        <fullName evidence="2">histidine kinase</fullName>
        <ecNumber evidence="2">2.7.13.3</ecNumber>
    </recommendedName>
</protein>
<feature type="domain" description="Signal transduction histidine kinase subgroup 3 dimerisation and phosphoacceptor" evidence="10">
    <location>
        <begin position="208"/>
        <end position="271"/>
    </location>
</feature>
<dbReference type="InterPro" id="IPR011712">
    <property type="entry name" value="Sig_transdc_His_kin_sub3_dim/P"/>
</dbReference>
<dbReference type="RefSeq" id="WP_251840795.1">
    <property type="nucleotide sequence ID" value="NZ_JACSPO010000015.1"/>
</dbReference>
<evidence type="ECO:0000256" key="6">
    <source>
        <dbReference type="ARBA" id="ARBA00022777"/>
    </source>
</evidence>
<dbReference type="InterPro" id="IPR050482">
    <property type="entry name" value="Sensor_HK_TwoCompSys"/>
</dbReference>
<keyword evidence="6 11" id="KW-0418">Kinase</keyword>
<comment type="catalytic activity">
    <reaction evidence="1">
        <text>ATP + protein L-histidine = ADP + protein N-phospho-L-histidine.</text>
        <dbReference type="EC" id="2.7.13.3"/>
    </reaction>
</comment>
<dbReference type="PANTHER" id="PTHR24421:SF10">
    <property type="entry name" value="NITRATE_NITRITE SENSOR PROTEIN NARQ"/>
    <property type="match status" value="1"/>
</dbReference>
<evidence type="ECO:0000256" key="1">
    <source>
        <dbReference type="ARBA" id="ARBA00000085"/>
    </source>
</evidence>
<dbReference type="Gene3D" id="3.30.565.10">
    <property type="entry name" value="Histidine kinase-like ATPase, C-terminal domain"/>
    <property type="match status" value="1"/>
</dbReference>
<keyword evidence="9" id="KW-1133">Transmembrane helix</keyword>
<evidence type="ECO:0000313" key="11">
    <source>
        <dbReference type="EMBL" id="MBD8063698.1"/>
    </source>
</evidence>
<evidence type="ECO:0000313" key="12">
    <source>
        <dbReference type="Proteomes" id="UP000661894"/>
    </source>
</evidence>
<evidence type="ECO:0000256" key="5">
    <source>
        <dbReference type="ARBA" id="ARBA00022741"/>
    </source>
</evidence>
<evidence type="ECO:0000256" key="8">
    <source>
        <dbReference type="ARBA" id="ARBA00023012"/>
    </source>
</evidence>
<feature type="transmembrane region" description="Helical" evidence="9">
    <location>
        <begin position="45"/>
        <end position="65"/>
    </location>
</feature>
<dbReference type="PANTHER" id="PTHR24421">
    <property type="entry name" value="NITRATE/NITRITE SENSOR PROTEIN NARX-RELATED"/>
    <property type="match status" value="1"/>
</dbReference>
<evidence type="ECO:0000256" key="2">
    <source>
        <dbReference type="ARBA" id="ARBA00012438"/>
    </source>
</evidence>
<evidence type="ECO:0000256" key="9">
    <source>
        <dbReference type="SAM" id="Phobius"/>
    </source>
</evidence>
<evidence type="ECO:0000256" key="4">
    <source>
        <dbReference type="ARBA" id="ARBA00022679"/>
    </source>
</evidence>
<feature type="transmembrane region" description="Helical" evidence="9">
    <location>
        <begin position="153"/>
        <end position="176"/>
    </location>
</feature>
<dbReference type="CDD" id="cd16917">
    <property type="entry name" value="HATPase_UhpB-NarQ-NarX-like"/>
    <property type="match status" value="1"/>
</dbReference>
<dbReference type="EC" id="2.7.13.3" evidence="2"/>
<evidence type="ECO:0000259" key="10">
    <source>
        <dbReference type="Pfam" id="PF07730"/>
    </source>
</evidence>
<keyword evidence="9" id="KW-0812">Transmembrane</keyword>
<organism evidence="11 12">
    <name type="scientific">Oceanitalea stevensii</name>
    <dbReference type="NCBI Taxonomy" id="2763072"/>
    <lineage>
        <taxon>Bacteria</taxon>
        <taxon>Bacillati</taxon>
        <taxon>Actinomycetota</taxon>
        <taxon>Actinomycetes</taxon>
        <taxon>Micrococcales</taxon>
        <taxon>Bogoriellaceae</taxon>
        <taxon>Georgenia</taxon>
    </lineage>
</organism>
<gene>
    <name evidence="11" type="ORF">H9624_15365</name>
</gene>
<name>A0ABR8Z5T1_9MICO</name>
<evidence type="ECO:0000256" key="3">
    <source>
        <dbReference type="ARBA" id="ARBA00022553"/>
    </source>
</evidence>
<keyword evidence="7" id="KW-0067">ATP-binding</keyword>
<reference evidence="11 12" key="1">
    <citation type="submission" date="2020-08" db="EMBL/GenBank/DDBJ databases">
        <title>A Genomic Blueprint of the Chicken Gut Microbiome.</title>
        <authorList>
            <person name="Gilroy R."/>
            <person name="Ravi A."/>
            <person name="Getino M."/>
            <person name="Pursley I."/>
            <person name="Horton D.L."/>
            <person name="Alikhan N.-F."/>
            <person name="Baker D."/>
            <person name="Gharbi K."/>
            <person name="Hall N."/>
            <person name="Watson M."/>
            <person name="Adriaenssens E.M."/>
            <person name="Foster-Nyarko E."/>
            <person name="Jarju S."/>
            <person name="Secka A."/>
            <person name="Antonio M."/>
            <person name="Oren A."/>
            <person name="Chaudhuri R."/>
            <person name="La Ragione R.M."/>
            <person name="Hildebrand F."/>
            <person name="Pallen M.J."/>
        </authorList>
    </citation>
    <scope>NUCLEOTIDE SEQUENCE [LARGE SCALE GENOMIC DNA]</scope>
    <source>
        <strain evidence="11 12">Sa1BUA1</strain>
    </source>
</reference>
<dbReference type="Pfam" id="PF07730">
    <property type="entry name" value="HisKA_3"/>
    <property type="match status" value="1"/>
</dbReference>
<dbReference type="GO" id="GO:0016301">
    <property type="term" value="F:kinase activity"/>
    <property type="evidence" value="ECO:0007669"/>
    <property type="project" value="UniProtKB-KW"/>
</dbReference>
<accession>A0ABR8Z5T1</accession>
<feature type="transmembrane region" description="Helical" evidence="9">
    <location>
        <begin position="72"/>
        <end position="99"/>
    </location>
</feature>
<sequence>MERRAQIPARPAPWWRTVLWGTLCALMSLTSFVFSETGQRAEDGAVVVVLVGFFVSLGLPLVLLWRRRAPYAVTLTAAATAVVLPVGSWTALVALGSLISRRRGPDVWWTTAAVAVATTVTVARDAAGRTSGASLIKTLLAPAGSEPGTAVTLGWWVAPLFLALGMAVAVGAGLAVRARREAAVSAGQVSAAEQRTDRLDDQLARQRERERIGREVHDVLGHRLSLLNLHAGALEANAPPDGQLRESARLVREGAAKSMADLRSLLAMLNEPLSAEPAEPDLSLVDLPAMIGETVDAGLPVSSSVYIDGAERADPALARGVYRIVQELLTNARRHAEGRPVRLDVTGSPSAGMHIDARNPYEPSGHVGGGQGLRGIAERVELLGGDLAYGLDDDGRTFRVTVRLPWREAAL</sequence>
<evidence type="ECO:0000256" key="7">
    <source>
        <dbReference type="ARBA" id="ARBA00022840"/>
    </source>
</evidence>
<keyword evidence="9" id="KW-0472">Membrane</keyword>
<comment type="caution">
    <text evidence="11">The sequence shown here is derived from an EMBL/GenBank/DDBJ whole genome shotgun (WGS) entry which is preliminary data.</text>
</comment>
<dbReference type="Proteomes" id="UP000661894">
    <property type="component" value="Unassembled WGS sequence"/>
</dbReference>
<keyword evidence="4" id="KW-0808">Transferase</keyword>
<keyword evidence="12" id="KW-1185">Reference proteome</keyword>
<proteinExistence type="predicted"/>